<proteinExistence type="predicted"/>
<accession>A0A4Y2L017</accession>
<dbReference type="Proteomes" id="UP000499080">
    <property type="component" value="Unassembled WGS sequence"/>
</dbReference>
<gene>
    <name evidence="1" type="ORF">AVEN_21691_1</name>
</gene>
<reference evidence="1 2" key="1">
    <citation type="journal article" date="2019" name="Sci. Rep.">
        <title>Orb-weaving spider Araneus ventricosus genome elucidates the spidroin gene catalogue.</title>
        <authorList>
            <person name="Kono N."/>
            <person name="Nakamura H."/>
            <person name="Ohtoshi R."/>
            <person name="Moran D.A.P."/>
            <person name="Shinohara A."/>
            <person name="Yoshida Y."/>
            <person name="Fujiwara M."/>
            <person name="Mori M."/>
            <person name="Tomita M."/>
            <person name="Arakawa K."/>
        </authorList>
    </citation>
    <scope>NUCLEOTIDE SEQUENCE [LARGE SCALE GENOMIC DNA]</scope>
</reference>
<evidence type="ECO:0000313" key="2">
    <source>
        <dbReference type="Proteomes" id="UP000499080"/>
    </source>
</evidence>
<evidence type="ECO:0000313" key="1">
    <source>
        <dbReference type="EMBL" id="GBN07925.1"/>
    </source>
</evidence>
<organism evidence="1 2">
    <name type="scientific">Araneus ventricosus</name>
    <name type="common">Orbweaver spider</name>
    <name type="synonym">Epeira ventricosa</name>
    <dbReference type="NCBI Taxonomy" id="182803"/>
    <lineage>
        <taxon>Eukaryota</taxon>
        <taxon>Metazoa</taxon>
        <taxon>Ecdysozoa</taxon>
        <taxon>Arthropoda</taxon>
        <taxon>Chelicerata</taxon>
        <taxon>Arachnida</taxon>
        <taxon>Araneae</taxon>
        <taxon>Araneomorphae</taxon>
        <taxon>Entelegynae</taxon>
        <taxon>Araneoidea</taxon>
        <taxon>Araneidae</taxon>
        <taxon>Araneus</taxon>
    </lineage>
</organism>
<sequence length="125" mass="15143">MNLPAHEPHRFFLFRRWEITRTLDDTRGKTSRWDAALVYCQQPVMKLWSLQFFKYGVKWHIPQNMATCWLSSGWSIVTHNVSNDLAMELLFFFNPYRLHPPTGYNAHRDHLERFIDNENIIKFWT</sequence>
<protein>
    <submittedName>
        <fullName evidence="1">Uncharacterized protein</fullName>
    </submittedName>
</protein>
<name>A0A4Y2L017_ARAVE</name>
<comment type="caution">
    <text evidence="1">The sequence shown here is derived from an EMBL/GenBank/DDBJ whole genome shotgun (WGS) entry which is preliminary data.</text>
</comment>
<dbReference type="AlphaFoldDB" id="A0A4Y2L017"/>
<dbReference type="EMBL" id="BGPR01116735">
    <property type="protein sequence ID" value="GBN07925.1"/>
    <property type="molecule type" value="Genomic_DNA"/>
</dbReference>
<keyword evidence="2" id="KW-1185">Reference proteome</keyword>